<dbReference type="Gene3D" id="3.20.20.60">
    <property type="entry name" value="Phosphoenolpyruvate-binding domains"/>
    <property type="match status" value="2"/>
</dbReference>
<dbReference type="GO" id="GO:0000287">
    <property type="term" value="F:magnesium ion binding"/>
    <property type="evidence" value="ECO:0007669"/>
    <property type="project" value="InterPro"/>
</dbReference>
<keyword evidence="10 14" id="KW-0460">Magnesium</keyword>
<dbReference type="FunFam" id="2.40.33.10:FF:000001">
    <property type="entry name" value="Pyruvate kinase"/>
    <property type="match status" value="1"/>
</dbReference>
<dbReference type="EC" id="2.7.1.40" evidence="4 14"/>
<dbReference type="Pfam" id="PF00224">
    <property type="entry name" value="PK"/>
    <property type="match status" value="2"/>
</dbReference>
<evidence type="ECO:0000256" key="5">
    <source>
        <dbReference type="ARBA" id="ARBA00022679"/>
    </source>
</evidence>
<keyword evidence="6" id="KW-0479">Metal-binding</keyword>
<dbReference type="Gene3D" id="3.40.1380.20">
    <property type="entry name" value="Pyruvate kinase, C-terminal domain"/>
    <property type="match status" value="2"/>
</dbReference>
<evidence type="ECO:0000256" key="11">
    <source>
        <dbReference type="ARBA" id="ARBA00023152"/>
    </source>
</evidence>
<dbReference type="PRINTS" id="PR01050">
    <property type="entry name" value="PYRUVTKNASE"/>
</dbReference>
<keyword evidence="5 14" id="KW-0808">Transferase</keyword>
<evidence type="ECO:0000256" key="2">
    <source>
        <dbReference type="ARBA" id="ARBA00004997"/>
    </source>
</evidence>
<dbReference type="Pfam" id="PF02887">
    <property type="entry name" value="PK_C"/>
    <property type="match status" value="2"/>
</dbReference>
<dbReference type="GO" id="GO:0016301">
    <property type="term" value="F:kinase activity"/>
    <property type="evidence" value="ECO:0007669"/>
    <property type="project" value="UniProtKB-KW"/>
</dbReference>
<dbReference type="PANTHER" id="PTHR11817">
    <property type="entry name" value="PYRUVATE KINASE"/>
    <property type="match status" value="1"/>
</dbReference>
<dbReference type="SUPFAM" id="SSF51621">
    <property type="entry name" value="Phosphoenolpyruvate/pyruvate domain"/>
    <property type="match status" value="2"/>
</dbReference>
<evidence type="ECO:0000313" key="17">
    <source>
        <dbReference type="EMBL" id="CAH4038261.1"/>
    </source>
</evidence>
<evidence type="ECO:0000256" key="6">
    <source>
        <dbReference type="ARBA" id="ARBA00022723"/>
    </source>
</evidence>
<keyword evidence="7" id="KW-0547">Nucleotide-binding</keyword>
<dbReference type="GO" id="GO:0030955">
    <property type="term" value="F:potassium ion binding"/>
    <property type="evidence" value="ECO:0007669"/>
    <property type="project" value="InterPro"/>
</dbReference>
<proteinExistence type="inferred from homology"/>
<sequence length="1082" mass="120663">MVEKYPEKIEFADVDISDPGILDRPSNRFRRTPVIVTLSNTDIATVEIQKLLEAGMNIVKFKMSFTTRGDRIRLLGRVDKAATACCRKIGIHDWPVASCVELKTCIVKTGLLESNADFIPIKEGTRLILTCNQFELNKCTEKKIFVDNPTLSKDIAPGTEISIGSNEIILKCETVIDRDRIKCLVVKGGNLSNVCNVCARGVKHTQPYITKKDLDIVKFALRYQIDMIIVNYVRRVETLREIKKFIGKITRPLIFCGICTEDGLKNIDDIIKESDGIILSREFLPFEIEASEKYRLAHIQKWIGGKCLKAGKPFYLSGGLFREALYSGQFHDNEISDVVNAIMDGVSGFILRDCFNVTNALEVLYAINEICYFVEPLVTSRRGFWRCLDNIKVPVNAAEAAMMSCALVANQTNARLIVMPTVSGKTVKALHCMRPSCIVIAVSTKIHVFRLLHTYRSVLPLMFKESRTSAGKTWEDALEDRIHFAIEYMVQRGYVIYGDLYVTLQRGSEDSSFCDMVRIWKVSITKKLLVEDFLSNRYLFSIMVWPTEGDVKLGEFNAMELPGQQLPASHAHTPLDHVLNLDINASPACQRLTGIIATMGRSTYDLEVLEKMIASGMNMALLNLNFGTKDYHLEAIKLLRLAAKNYSTAVGRNYPLAIGIKLSGQKIRTGIIADSYGEAVELKTGDTVRLTTDETYKDRCSTYTIYVDFMYFADQVHKGDYVLLDNETIMLKVEVISATTLTCNVERGGFLGSCKDVFVPNVSFDMPNYSDRDKEYITIATSNQLDVIVAPYSLNAITELRSIMGEKGKKIAIVANIQTIEGFRNLDDILAEVSGIMITRQELGSDITPKKLVVAQKNMIARANKANIPVCVSAHLLSSMRNKRVPLRSELLDIANCILDGADALVLSAETAVGEYPIDTVVCLSAACKEAEACIWSKQIFHDFVDKTPIPCDQATGTAIAAVLAAQRSIAAAIIVVTSSGKSAQVVSKFRPRCPIIAVTRYGPIARQMHLWRGIMPLIYEGTPDIDWQVDLNKRVTFCTTWAMERGFVRVGDPLIIISGWRQGSGYTNSMRIMYAEADVTM</sequence>
<evidence type="ECO:0000256" key="4">
    <source>
        <dbReference type="ARBA" id="ARBA00012142"/>
    </source>
</evidence>
<comment type="pathway">
    <text evidence="2 14">Carbohydrate degradation; glycolysis; pyruvate from D-glyceraldehyde 3-phosphate: step 5/5.</text>
</comment>
<comment type="similarity">
    <text evidence="3 14">Belongs to the pyruvate kinase family.</text>
</comment>
<dbReference type="InterPro" id="IPR015813">
    <property type="entry name" value="Pyrv/PenolPyrv_kinase-like_dom"/>
</dbReference>
<reference evidence="17" key="1">
    <citation type="submission" date="2022-05" db="EMBL/GenBank/DDBJ databases">
        <authorList>
            <person name="Okamura Y."/>
        </authorList>
    </citation>
    <scope>NUCLEOTIDE SEQUENCE</scope>
</reference>
<dbReference type="InterPro" id="IPR015795">
    <property type="entry name" value="Pyrv_Knase_C"/>
</dbReference>
<name>A0A9P0TUH5_PIEBR</name>
<comment type="catalytic activity">
    <reaction evidence="13">
        <text>pyruvate + ATP = phosphoenolpyruvate + ADP + H(+)</text>
        <dbReference type="Rhea" id="RHEA:18157"/>
        <dbReference type="ChEBI" id="CHEBI:15361"/>
        <dbReference type="ChEBI" id="CHEBI:15378"/>
        <dbReference type="ChEBI" id="CHEBI:30616"/>
        <dbReference type="ChEBI" id="CHEBI:58702"/>
        <dbReference type="ChEBI" id="CHEBI:456216"/>
        <dbReference type="EC" id="2.7.1.40"/>
    </reaction>
    <physiologicalReaction direction="right-to-left" evidence="13">
        <dbReference type="Rhea" id="RHEA:18159"/>
    </physiologicalReaction>
</comment>
<evidence type="ECO:0000256" key="3">
    <source>
        <dbReference type="ARBA" id="ARBA00008663"/>
    </source>
</evidence>
<accession>A0A9P0TUH5</accession>
<organism evidence="17 18">
    <name type="scientific">Pieris brassicae</name>
    <name type="common">White butterfly</name>
    <name type="synonym">Large white butterfly</name>
    <dbReference type="NCBI Taxonomy" id="7116"/>
    <lineage>
        <taxon>Eukaryota</taxon>
        <taxon>Metazoa</taxon>
        <taxon>Ecdysozoa</taxon>
        <taxon>Arthropoda</taxon>
        <taxon>Hexapoda</taxon>
        <taxon>Insecta</taxon>
        <taxon>Pterygota</taxon>
        <taxon>Neoptera</taxon>
        <taxon>Endopterygota</taxon>
        <taxon>Lepidoptera</taxon>
        <taxon>Glossata</taxon>
        <taxon>Ditrysia</taxon>
        <taxon>Papilionoidea</taxon>
        <taxon>Pieridae</taxon>
        <taxon>Pierinae</taxon>
        <taxon>Pieris</taxon>
    </lineage>
</organism>
<dbReference type="InterPro" id="IPR001697">
    <property type="entry name" value="Pyr_Knase"/>
</dbReference>
<keyword evidence="8 14" id="KW-0418">Kinase</keyword>
<comment type="caution">
    <text evidence="17">The sequence shown here is derived from an EMBL/GenBank/DDBJ whole genome shotgun (WGS) entry which is preliminary data.</text>
</comment>
<gene>
    <name evidence="17" type="ORF">PIBRA_LOCUS13847</name>
</gene>
<feature type="domain" description="Pyruvate kinase barrel" evidence="15">
    <location>
        <begin position="591"/>
        <end position="921"/>
    </location>
</feature>
<evidence type="ECO:0000256" key="1">
    <source>
        <dbReference type="ARBA" id="ARBA00001958"/>
    </source>
</evidence>
<dbReference type="InterPro" id="IPR040442">
    <property type="entry name" value="Pyrv_kinase-like_dom_sf"/>
</dbReference>
<keyword evidence="9" id="KW-0067">ATP-binding</keyword>
<dbReference type="InterPro" id="IPR011037">
    <property type="entry name" value="Pyrv_Knase-like_insert_dom_sf"/>
</dbReference>
<dbReference type="SUPFAM" id="SSF52935">
    <property type="entry name" value="PK C-terminal domain-like"/>
    <property type="match status" value="2"/>
</dbReference>
<feature type="domain" description="Pyruvate kinase barrel" evidence="15">
    <location>
        <begin position="30"/>
        <end position="350"/>
    </location>
</feature>
<evidence type="ECO:0000256" key="8">
    <source>
        <dbReference type="ARBA" id="ARBA00022777"/>
    </source>
</evidence>
<evidence type="ECO:0000256" key="9">
    <source>
        <dbReference type="ARBA" id="ARBA00022840"/>
    </source>
</evidence>
<evidence type="ECO:0000256" key="14">
    <source>
        <dbReference type="RuleBase" id="RU000504"/>
    </source>
</evidence>
<dbReference type="GO" id="GO:0005524">
    <property type="term" value="F:ATP binding"/>
    <property type="evidence" value="ECO:0007669"/>
    <property type="project" value="UniProtKB-KW"/>
</dbReference>
<protein>
    <recommendedName>
        <fullName evidence="4 14">Pyruvate kinase</fullName>
        <ecNumber evidence="4 14">2.7.1.40</ecNumber>
    </recommendedName>
</protein>
<dbReference type="SUPFAM" id="SSF50800">
    <property type="entry name" value="PK beta-barrel domain-like"/>
    <property type="match status" value="2"/>
</dbReference>
<dbReference type="EMBL" id="CALOZG010000086">
    <property type="protein sequence ID" value="CAH4038261.1"/>
    <property type="molecule type" value="Genomic_DNA"/>
</dbReference>
<evidence type="ECO:0000259" key="15">
    <source>
        <dbReference type="Pfam" id="PF00224"/>
    </source>
</evidence>
<comment type="cofactor">
    <cofactor evidence="1">
        <name>K(+)</name>
        <dbReference type="ChEBI" id="CHEBI:29103"/>
    </cofactor>
</comment>
<keyword evidence="11 14" id="KW-0324">Glycolysis</keyword>
<keyword evidence="12" id="KW-0670">Pyruvate</keyword>
<dbReference type="InterPro" id="IPR015806">
    <property type="entry name" value="Pyrv_Knase_insert_dom_sf"/>
</dbReference>
<dbReference type="InterPro" id="IPR015793">
    <property type="entry name" value="Pyrv_Knase_brl"/>
</dbReference>
<evidence type="ECO:0000256" key="12">
    <source>
        <dbReference type="ARBA" id="ARBA00023317"/>
    </source>
</evidence>
<dbReference type="Proteomes" id="UP001152562">
    <property type="component" value="Unassembled WGS sequence"/>
</dbReference>
<dbReference type="InterPro" id="IPR036918">
    <property type="entry name" value="Pyrv_Knase_C_sf"/>
</dbReference>
<dbReference type="AlphaFoldDB" id="A0A9P0TUH5"/>
<dbReference type="Gene3D" id="2.40.33.10">
    <property type="entry name" value="PK beta-barrel domain-like"/>
    <property type="match status" value="2"/>
</dbReference>
<evidence type="ECO:0000256" key="7">
    <source>
        <dbReference type="ARBA" id="ARBA00022741"/>
    </source>
</evidence>
<dbReference type="GO" id="GO:0004743">
    <property type="term" value="F:pyruvate kinase activity"/>
    <property type="evidence" value="ECO:0007669"/>
    <property type="project" value="UniProtKB-EC"/>
</dbReference>
<dbReference type="NCBIfam" id="TIGR01064">
    <property type="entry name" value="pyruv_kin"/>
    <property type="match status" value="1"/>
</dbReference>
<evidence type="ECO:0000256" key="13">
    <source>
        <dbReference type="ARBA" id="ARBA00048967"/>
    </source>
</evidence>
<evidence type="ECO:0000259" key="16">
    <source>
        <dbReference type="Pfam" id="PF02887"/>
    </source>
</evidence>
<keyword evidence="18" id="KW-1185">Reference proteome</keyword>
<feature type="domain" description="Pyruvate kinase C-terminal" evidence="16">
    <location>
        <begin position="958"/>
        <end position="1074"/>
    </location>
</feature>
<evidence type="ECO:0000313" key="18">
    <source>
        <dbReference type="Proteomes" id="UP001152562"/>
    </source>
</evidence>
<evidence type="ECO:0000256" key="10">
    <source>
        <dbReference type="ARBA" id="ARBA00022842"/>
    </source>
</evidence>
<feature type="domain" description="Pyruvate kinase C-terminal" evidence="16">
    <location>
        <begin position="399"/>
        <end position="519"/>
    </location>
</feature>